<protein>
    <submittedName>
        <fullName evidence="7">DUF3533 domain-containing protein</fullName>
    </submittedName>
</protein>
<evidence type="ECO:0000256" key="1">
    <source>
        <dbReference type="ARBA" id="ARBA00004141"/>
    </source>
</evidence>
<sequence>MKTVKLFMKRPTTIIGIATAFLFQIIFSLVWMTGYDGVSDRIGELKVAIVNEDAAYGAKIVEQLQSSLPVQTSVIADYEEAKEKLNDRELQMIIHIPADFSASAADAAKTASIGYVVNESNPATIKSMMTSVAAQVTAAVNKAVVGQGTAQALQAAQVPADQAATMASALSERVVSSTESINPVQGMNNQMVPMMMVLASYVGAMIMGMNLEQSSMAVGASGRAGRWQRFGARAIVNVVAAFFVSLVGVSLVEALGGQSEQGFLALWGTVFAVLLAFMFVSQMFLIVFGMAGMLFNILMLSMQLVSSGAMVPRELLPNFYVALGDGLPATYAVKGLMNVLFGGSGTGTAFGMLALIAGVAFAVSALATALKPQRIPAQAMAGAPGAPSAASQAR</sequence>
<dbReference type="EMBL" id="SSOB01000047">
    <property type="protein sequence ID" value="THF73962.1"/>
    <property type="molecule type" value="Genomic_DNA"/>
</dbReference>
<reference evidence="7 8" key="1">
    <citation type="submission" date="2019-04" db="EMBL/GenBank/DDBJ databases">
        <title>Cohnella sp. nov. isolated from preserved vegetables.</title>
        <authorList>
            <person name="Lin S.-Y."/>
            <person name="Hung M.-H."/>
            <person name="Young C.-C."/>
        </authorList>
    </citation>
    <scope>NUCLEOTIDE SEQUENCE [LARGE SCALE GENOMIC DNA]</scope>
    <source>
        <strain evidence="7 8">CC-MHH1044</strain>
    </source>
</reference>
<evidence type="ECO:0000256" key="5">
    <source>
        <dbReference type="SAM" id="Phobius"/>
    </source>
</evidence>
<keyword evidence="4 5" id="KW-0472">Membrane</keyword>
<comment type="subcellular location">
    <subcellularLocation>
        <location evidence="1">Membrane</location>
        <topology evidence="1">Multi-pass membrane protein</topology>
    </subcellularLocation>
</comment>
<keyword evidence="3 5" id="KW-1133">Transmembrane helix</keyword>
<evidence type="ECO:0000313" key="8">
    <source>
        <dbReference type="Proteomes" id="UP000310636"/>
    </source>
</evidence>
<evidence type="ECO:0000256" key="4">
    <source>
        <dbReference type="ARBA" id="ARBA00023136"/>
    </source>
</evidence>
<dbReference type="PANTHER" id="PTHR43077:SF5">
    <property type="entry name" value="PHAGE INFECTION PROTEIN"/>
    <property type="match status" value="1"/>
</dbReference>
<dbReference type="InterPro" id="IPR051328">
    <property type="entry name" value="T7SS_ABC-Transporter"/>
</dbReference>
<proteinExistence type="predicted"/>
<feature type="transmembrane region" description="Helical" evidence="5">
    <location>
        <begin position="191"/>
        <end position="209"/>
    </location>
</feature>
<evidence type="ECO:0000256" key="2">
    <source>
        <dbReference type="ARBA" id="ARBA00022692"/>
    </source>
</evidence>
<evidence type="ECO:0000256" key="3">
    <source>
        <dbReference type="ARBA" id="ARBA00022989"/>
    </source>
</evidence>
<feature type="transmembrane region" description="Helical" evidence="5">
    <location>
        <begin position="349"/>
        <end position="370"/>
    </location>
</feature>
<organism evidence="7 8">
    <name type="scientific">Cohnella fermenti</name>
    <dbReference type="NCBI Taxonomy" id="2565925"/>
    <lineage>
        <taxon>Bacteria</taxon>
        <taxon>Bacillati</taxon>
        <taxon>Bacillota</taxon>
        <taxon>Bacilli</taxon>
        <taxon>Bacillales</taxon>
        <taxon>Paenibacillaceae</taxon>
        <taxon>Cohnella</taxon>
    </lineage>
</organism>
<feature type="transmembrane region" description="Helical" evidence="5">
    <location>
        <begin position="230"/>
        <end position="252"/>
    </location>
</feature>
<feature type="transmembrane region" description="Helical" evidence="5">
    <location>
        <begin position="12"/>
        <end position="32"/>
    </location>
</feature>
<dbReference type="Pfam" id="PF12698">
    <property type="entry name" value="ABC2_membrane_3"/>
    <property type="match status" value="1"/>
</dbReference>
<name>A0A4S4BJR6_9BACL</name>
<keyword evidence="8" id="KW-1185">Reference proteome</keyword>
<dbReference type="Proteomes" id="UP000310636">
    <property type="component" value="Unassembled WGS sequence"/>
</dbReference>
<dbReference type="InterPro" id="IPR013525">
    <property type="entry name" value="ABC2_TM"/>
</dbReference>
<dbReference type="AlphaFoldDB" id="A0A4S4BJR6"/>
<gene>
    <name evidence="7" type="ORF">E6C55_27220</name>
</gene>
<dbReference type="GO" id="GO:0016020">
    <property type="term" value="C:membrane"/>
    <property type="evidence" value="ECO:0007669"/>
    <property type="project" value="UniProtKB-SubCell"/>
</dbReference>
<comment type="caution">
    <text evidence="7">The sequence shown here is derived from an EMBL/GenBank/DDBJ whole genome shotgun (WGS) entry which is preliminary data.</text>
</comment>
<accession>A0A4S4BJR6</accession>
<evidence type="ECO:0000259" key="6">
    <source>
        <dbReference type="Pfam" id="PF12698"/>
    </source>
</evidence>
<dbReference type="RefSeq" id="WP_136372993.1">
    <property type="nucleotide sequence ID" value="NZ_SSOB01000047.1"/>
</dbReference>
<dbReference type="OrthoDB" id="2208410at2"/>
<evidence type="ECO:0000313" key="7">
    <source>
        <dbReference type="EMBL" id="THF73962.1"/>
    </source>
</evidence>
<feature type="transmembrane region" description="Helical" evidence="5">
    <location>
        <begin position="293"/>
        <end position="311"/>
    </location>
</feature>
<keyword evidence="2 5" id="KW-0812">Transmembrane</keyword>
<dbReference type="Gene3D" id="3.40.1710.10">
    <property type="entry name" value="abc type-2 transporter like domain"/>
    <property type="match status" value="1"/>
</dbReference>
<dbReference type="PANTHER" id="PTHR43077">
    <property type="entry name" value="TRANSPORT PERMEASE YVFS-RELATED"/>
    <property type="match status" value="1"/>
</dbReference>
<feature type="transmembrane region" description="Helical" evidence="5">
    <location>
        <begin position="264"/>
        <end position="286"/>
    </location>
</feature>
<dbReference type="GO" id="GO:0140359">
    <property type="term" value="F:ABC-type transporter activity"/>
    <property type="evidence" value="ECO:0007669"/>
    <property type="project" value="InterPro"/>
</dbReference>
<feature type="domain" description="ABC-2 type transporter transmembrane" evidence="6">
    <location>
        <begin position="19"/>
        <end position="365"/>
    </location>
</feature>